<evidence type="ECO:0000313" key="6">
    <source>
        <dbReference type="Proteomes" id="UP001209276"/>
    </source>
</evidence>
<dbReference type="OrthoDB" id="2626786at2"/>
<dbReference type="EMBL" id="CP041405">
    <property type="protein sequence ID" value="QDM42909.1"/>
    <property type="molecule type" value="Genomic_DNA"/>
</dbReference>
<accession>A0A378ZMG2</accession>
<dbReference type="EMBL" id="JAMDMM010000029">
    <property type="protein sequence ID" value="MCY9608605.1"/>
    <property type="molecule type" value="Genomic_DNA"/>
</dbReference>
<dbReference type="Proteomes" id="UP000266177">
    <property type="component" value="Unassembled WGS sequence"/>
</dbReference>
<reference evidence="1 6" key="3">
    <citation type="submission" date="2022-05" db="EMBL/GenBank/DDBJ databases">
        <title>Genome Sequencing of Bee-Associated Microbes.</title>
        <authorList>
            <person name="Dunlap C."/>
        </authorList>
    </citation>
    <scope>NUCLEOTIDE SEQUENCE [LARGE SCALE GENOMIC DNA]</scope>
    <source>
        <strain evidence="1 6">NRRL B-14613</strain>
    </source>
</reference>
<dbReference type="AlphaFoldDB" id="A0A378ZMG2"/>
<reference evidence="2 5" key="2">
    <citation type="submission" date="2019-07" db="EMBL/GenBank/DDBJ databases">
        <title>Paenibacillus thiaminolyticus NRRL B-4156.</title>
        <authorList>
            <person name="Hehnly C."/>
            <person name="Zhang L."/>
        </authorList>
    </citation>
    <scope>NUCLEOTIDE SEQUENCE [LARGE SCALE GENOMIC DNA]</scope>
    <source>
        <strain evidence="2 5">NRRL B-4156</strain>
    </source>
</reference>
<protein>
    <submittedName>
        <fullName evidence="3">3-dehydroquinate dehydratase</fullName>
    </submittedName>
</protein>
<dbReference type="RefSeq" id="WP_087441850.1">
    <property type="nucleotide sequence ID" value="NZ_CABMNB010000022.1"/>
</dbReference>
<name>A0A378ZMG2_PANTH</name>
<organism evidence="3 4">
    <name type="scientific">Paenibacillus thiaminolyticus</name>
    <name type="common">Bacillus thiaminolyticus</name>
    <dbReference type="NCBI Taxonomy" id="49283"/>
    <lineage>
        <taxon>Bacteria</taxon>
        <taxon>Bacillati</taxon>
        <taxon>Bacillota</taxon>
        <taxon>Bacilli</taxon>
        <taxon>Bacillales</taxon>
        <taxon>Paenibacillaceae</taxon>
        <taxon>Paenibacillus</taxon>
    </lineage>
</organism>
<evidence type="ECO:0000313" key="4">
    <source>
        <dbReference type="Proteomes" id="UP000266177"/>
    </source>
</evidence>
<evidence type="ECO:0000313" key="2">
    <source>
        <dbReference type="EMBL" id="QDM42909.1"/>
    </source>
</evidence>
<dbReference type="Proteomes" id="UP001209276">
    <property type="component" value="Unassembled WGS sequence"/>
</dbReference>
<gene>
    <name evidence="3" type="ORF">DQX05_09655</name>
    <name evidence="2" type="ORF">FLT43_04940</name>
    <name evidence="1" type="ORF">M5W83_15780</name>
</gene>
<reference evidence="3 4" key="1">
    <citation type="submission" date="2018-09" db="EMBL/GenBank/DDBJ databases">
        <title>Paenibacillus SK2017-BO5.</title>
        <authorList>
            <person name="Piskunova J.V."/>
            <person name="Dubiley S.A."/>
            <person name="Severinov K.V."/>
        </authorList>
    </citation>
    <scope>NUCLEOTIDE SEQUENCE [LARGE SCALE GENOMIC DNA]</scope>
    <source>
        <strain evidence="3 4">BO5</strain>
    </source>
</reference>
<evidence type="ECO:0000313" key="3">
    <source>
        <dbReference type="EMBL" id="RJG24578.1"/>
    </source>
</evidence>
<evidence type="ECO:0000313" key="5">
    <source>
        <dbReference type="Proteomes" id="UP000315377"/>
    </source>
</evidence>
<keyword evidence="6" id="KW-1185">Reference proteome</keyword>
<dbReference type="Proteomes" id="UP000315377">
    <property type="component" value="Chromosome"/>
</dbReference>
<sequence length="77" mass="8746">MKTVFIDFQERKIPVFCTNISHKNTFSLLMEALNTKVRTGKKAIKTCLESLISIEIIGSEAILHSKREMDSLALSLY</sequence>
<dbReference type="GeneID" id="76995318"/>
<evidence type="ECO:0000313" key="1">
    <source>
        <dbReference type="EMBL" id="MCY9608605.1"/>
    </source>
</evidence>
<dbReference type="EMBL" id="QYZD01000006">
    <property type="protein sequence ID" value="RJG24578.1"/>
    <property type="molecule type" value="Genomic_DNA"/>
</dbReference>
<proteinExistence type="predicted"/>